<gene>
    <name evidence="7" type="ORF">C9I98_18010</name>
</gene>
<dbReference type="EMBL" id="PYMA01000013">
    <property type="protein sequence ID" value="PSW17992.1"/>
    <property type="molecule type" value="Genomic_DNA"/>
</dbReference>
<dbReference type="RefSeq" id="WP_107272303.1">
    <property type="nucleotide sequence ID" value="NZ_PYMA01000013.1"/>
</dbReference>
<keyword evidence="8" id="KW-1185">Reference proteome</keyword>
<keyword evidence="6" id="KW-1003">Cell membrane</keyword>
<keyword evidence="4 6" id="KW-1133">Transmembrane helix</keyword>
<comment type="subcellular location">
    <subcellularLocation>
        <location evidence="6">Cell membrane</location>
        <topology evidence="6">Multi-pass membrane protein</topology>
    </subcellularLocation>
    <subcellularLocation>
        <location evidence="1">Membrane</location>
        <topology evidence="1">Multi-pass membrane protein</topology>
    </subcellularLocation>
</comment>
<evidence type="ECO:0000256" key="6">
    <source>
        <dbReference type="RuleBase" id="RU363041"/>
    </source>
</evidence>
<dbReference type="GO" id="GO:0005886">
    <property type="term" value="C:plasma membrane"/>
    <property type="evidence" value="ECO:0007669"/>
    <property type="project" value="UniProtKB-SubCell"/>
</dbReference>
<dbReference type="PANTHER" id="PTHR43701:SF2">
    <property type="entry name" value="MEMBRANE TRANSPORTER PROTEIN YJNA-RELATED"/>
    <property type="match status" value="1"/>
</dbReference>
<sequence length="273" mass="28181">METLYQDLFITLTLNELFIRLMFGAVIGFCLGLTGVGGGVLIIPILQLAFGMNPVLAVGTASVISSLVKVNAAISHVVAKNVSWKEVSYVLMGAVPVTFAITEVIVRLTANPKYNSMINSVVEVLIISIMSFALASMIIKLRKSKSGVEATEVKGDNKVKGISSGAACGAIIGSTGVGGGVLILPTLNSILGVDIKRSVGSSIVIALVLSGISAIKYSSGGQSDIATALVLVAGSFIGVPLAVRVVKNITDSGMYMVSIAIISISLFMTLIGM</sequence>
<accession>A0A2T3NP48</accession>
<evidence type="ECO:0000256" key="4">
    <source>
        <dbReference type="ARBA" id="ARBA00022989"/>
    </source>
</evidence>
<evidence type="ECO:0000256" key="2">
    <source>
        <dbReference type="ARBA" id="ARBA00009142"/>
    </source>
</evidence>
<evidence type="ECO:0000256" key="1">
    <source>
        <dbReference type="ARBA" id="ARBA00004141"/>
    </source>
</evidence>
<organism evidence="7 8">
    <name type="scientific">Photobacterium sanctipauli</name>
    <dbReference type="NCBI Taxonomy" id="1342794"/>
    <lineage>
        <taxon>Bacteria</taxon>
        <taxon>Pseudomonadati</taxon>
        <taxon>Pseudomonadota</taxon>
        <taxon>Gammaproteobacteria</taxon>
        <taxon>Vibrionales</taxon>
        <taxon>Vibrionaceae</taxon>
        <taxon>Photobacterium</taxon>
    </lineage>
</organism>
<dbReference type="InterPro" id="IPR002781">
    <property type="entry name" value="TM_pro_TauE-like"/>
</dbReference>
<evidence type="ECO:0000256" key="3">
    <source>
        <dbReference type="ARBA" id="ARBA00022692"/>
    </source>
</evidence>
<name>A0A2T3NP48_9GAMM</name>
<feature type="transmembrane region" description="Helical" evidence="6">
    <location>
        <begin position="89"/>
        <end position="109"/>
    </location>
</feature>
<evidence type="ECO:0000313" key="8">
    <source>
        <dbReference type="Proteomes" id="UP000241771"/>
    </source>
</evidence>
<dbReference type="AlphaFoldDB" id="A0A2T3NP48"/>
<dbReference type="InterPro" id="IPR051598">
    <property type="entry name" value="TSUP/Inactive_protease-like"/>
</dbReference>
<dbReference type="Pfam" id="PF01925">
    <property type="entry name" value="TauE"/>
    <property type="match status" value="1"/>
</dbReference>
<keyword evidence="5 6" id="KW-0472">Membrane</keyword>
<feature type="transmembrane region" description="Helical" evidence="6">
    <location>
        <begin position="225"/>
        <end position="246"/>
    </location>
</feature>
<feature type="transmembrane region" description="Helical" evidence="6">
    <location>
        <begin position="253"/>
        <end position="272"/>
    </location>
</feature>
<comment type="similarity">
    <text evidence="2 6">Belongs to the 4-toluene sulfonate uptake permease (TSUP) (TC 2.A.102) family.</text>
</comment>
<dbReference type="Proteomes" id="UP000241771">
    <property type="component" value="Unassembled WGS sequence"/>
</dbReference>
<protein>
    <recommendedName>
        <fullName evidence="6">Probable membrane transporter protein</fullName>
    </recommendedName>
</protein>
<dbReference type="PANTHER" id="PTHR43701">
    <property type="entry name" value="MEMBRANE TRANSPORTER PROTEIN MJ0441-RELATED"/>
    <property type="match status" value="1"/>
</dbReference>
<keyword evidence="3 6" id="KW-0812">Transmembrane</keyword>
<feature type="transmembrane region" description="Helical" evidence="6">
    <location>
        <begin position="121"/>
        <end position="141"/>
    </location>
</feature>
<feature type="transmembrane region" description="Helical" evidence="6">
    <location>
        <begin position="17"/>
        <end position="43"/>
    </location>
</feature>
<evidence type="ECO:0000313" key="7">
    <source>
        <dbReference type="EMBL" id="PSW17992.1"/>
    </source>
</evidence>
<reference evidence="7 8" key="1">
    <citation type="submission" date="2018-01" db="EMBL/GenBank/DDBJ databases">
        <title>Whole genome sequencing of Histamine producing bacteria.</title>
        <authorList>
            <person name="Butler K."/>
        </authorList>
    </citation>
    <scope>NUCLEOTIDE SEQUENCE [LARGE SCALE GENOMIC DNA]</scope>
    <source>
        <strain evidence="7 8">DSM 100436</strain>
    </source>
</reference>
<feature type="transmembrane region" description="Helical" evidence="6">
    <location>
        <begin position="199"/>
        <end position="219"/>
    </location>
</feature>
<feature type="transmembrane region" description="Helical" evidence="6">
    <location>
        <begin position="161"/>
        <end position="187"/>
    </location>
</feature>
<proteinExistence type="inferred from homology"/>
<comment type="caution">
    <text evidence="7">The sequence shown here is derived from an EMBL/GenBank/DDBJ whole genome shotgun (WGS) entry which is preliminary data.</text>
</comment>
<evidence type="ECO:0000256" key="5">
    <source>
        <dbReference type="ARBA" id="ARBA00023136"/>
    </source>
</evidence>